<gene>
    <name evidence="3" type="ORF">E3T28_06690</name>
</gene>
<comment type="caution">
    <text evidence="3">The sequence shown here is derived from an EMBL/GenBank/DDBJ whole genome shotgun (WGS) entry which is preliminary data.</text>
</comment>
<dbReference type="EMBL" id="SOGQ01000032">
    <property type="protein sequence ID" value="TFD01430.1"/>
    <property type="molecule type" value="Genomic_DNA"/>
</dbReference>
<accession>A0ABY2J9A8</accession>
<dbReference type="RefSeq" id="WP_134429129.1">
    <property type="nucleotide sequence ID" value="NZ_SOGQ01000032.1"/>
</dbReference>
<evidence type="ECO:0000313" key="3">
    <source>
        <dbReference type="EMBL" id="TFD01430.1"/>
    </source>
</evidence>
<name>A0ABY2J9A8_9MICO</name>
<dbReference type="InterPro" id="IPR000182">
    <property type="entry name" value="GNAT_dom"/>
</dbReference>
<feature type="domain" description="N-acetyltransferase" evidence="2">
    <location>
        <begin position="15"/>
        <end position="153"/>
    </location>
</feature>
<dbReference type="Proteomes" id="UP000297853">
    <property type="component" value="Unassembled WGS sequence"/>
</dbReference>
<dbReference type="InterPro" id="IPR016181">
    <property type="entry name" value="Acyl_CoA_acyltransferase"/>
</dbReference>
<dbReference type="Pfam" id="PF13302">
    <property type="entry name" value="Acetyltransf_3"/>
    <property type="match status" value="1"/>
</dbReference>
<dbReference type="SUPFAM" id="SSF55729">
    <property type="entry name" value="Acyl-CoA N-acyltransferases (Nat)"/>
    <property type="match status" value="1"/>
</dbReference>
<protein>
    <submittedName>
        <fullName evidence="3">N-acetyltransferase</fullName>
    </submittedName>
</protein>
<feature type="region of interest" description="Disordered" evidence="1">
    <location>
        <begin position="196"/>
        <end position="233"/>
    </location>
</feature>
<sequence length="233" mass="25645">MELSATPTLTGSLVALEPLSLNHVAELRVAAGEDDLWRSWYTSVPHPDAMAEEVERRLGVQSLGHMLPWAIRLVSTGQVVGMTTFMNPSDTELRLEIGSTWLATSAQGTGANRETKLLQLAYAFDVLHCIAVEFRTHWHNRQSRKAIAALGAKEDGVLRNHSVGPDGALRDTVVFSIIASEWPAVRMGLRYTLDTGRGHQAGPRARHSQPEGIEPLTQGRRNRREVSAAVDIR</sequence>
<proteinExistence type="predicted"/>
<organism evidence="3 4">
    <name type="scientific">Cryobacterium sinapicolor</name>
    <dbReference type="NCBI Taxonomy" id="1259236"/>
    <lineage>
        <taxon>Bacteria</taxon>
        <taxon>Bacillati</taxon>
        <taxon>Actinomycetota</taxon>
        <taxon>Actinomycetes</taxon>
        <taxon>Micrococcales</taxon>
        <taxon>Microbacteriaceae</taxon>
        <taxon>Cryobacterium</taxon>
    </lineage>
</organism>
<dbReference type="PANTHER" id="PTHR43610">
    <property type="entry name" value="BLL6696 PROTEIN"/>
    <property type="match status" value="1"/>
</dbReference>
<dbReference type="Gene3D" id="3.40.630.30">
    <property type="match status" value="1"/>
</dbReference>
<evidence type="ECO:0000256" key="1">
    <source>
        <dbReference type="SAM" id="MobiDB-lite"/>
    </source>
</evidence>
<evidence type="ECO:0000259" key="2">
    <source>
        <dbReference type="Pfam" id="PF13302"/>
    </source>
</evidence>
<evidence type="ECO:0000313" key="4">
    <source>
        <dbReference type="Proteomes" id="UP000297853"/>
    </source>
</evidence>
<keyword evidence="4" id="KW-1185">Reference proteome</keyword>
<dbReference type="PANTHER" id="PTHR43610:SF1">
    <property type="entry name" value="N-ACETYLTRANSFERASE DOMAIN-CONTAINING PROTEIN"/>
    <property type="match status" value="1"/>
</dbReference>
<reference evidence="3 4" key="1">
    <citation type="submission" date="2019-03" db="EMBL/GenBank/DDBJ databases">
        <title>Genomics of glacier-inhabiting Cryobacterium strains.</title>
        <authorList>
            <person name="Liu Q."/>
            <person name="Xin Y.-H."/>
        </authorList>
    </citation>
    <scope>NUCLEOTIDE SEQUENCE [LARGE SCALE GENOMIC DNA]</scope>
    <source>
        <strain evidence="3 4">TMT1-23-1</strain>
    </source>
</reference>